<name>A0AAU6PZ48_9DEIO</name>
<dbReference type="InterPro" id="IPR004437">
    <property type="entry name" value="ParB/RepB/Spo0J"/>
</dbReference>
<gene>
    <name evidence="5" type="primary">parB</name>
    <name evidence="5" type="ORF">WDJ50_09535</name>
</gene>
<dbReference type="NCBIfam" id="TIGR00180">
    <property type="entry name" value="parB_part"/>
    <property type="match status" value="1"/>
</dbReference>
<dbReference type="InterPro" id="IPR057240">
    <property type="entry name" value="ParB_dimer_C"/>
</dbReference>
<evidence type="ECO:0000313" key="5">
    <source>
        <dbReference type="EMBL" id="WYF43661.1"/>
    </source>
</evidence>
<dbReference type="PANTHER" id="PTHR33375:SF1">
    <property type="entry name" value="CHROMOSOME-PARTITIONING PROTEIN PARB-RELATED"/>
    <property type="match status" value="1"/>
</dbReference>
<dbReference type="SMART" id="SM00470">
    <property type="entry name" value="ParB"/>
    <property type="match status" value="1"/>
</dbReference>
<dbReference type="CDD" id="cd16393">
    <property type="entry name" value="SPO0J_N"/>
    <property type="match status" value="1"/>
</dbReference>
<evidence type="ECO:0000256" key="2">
    <source>
        <dbReference type="ARBA" id="ARBA00022829"/>
    </source>
</evidence>
<dbReference type="GO" id="GO:0005694">
    <property type="term" value="C:chromosome"/>
    <property type="evidence" value="ECO:0007669"/>
    <property type="project" value="TreeGrafter"/>
</dbReference>
<accession>A0AAU6PZ48</accession>
<evidence type="ECO:0000256" key="1">
    <source>
        <dbReference type="ARBA" id="ARBA00006295"/>
    </source>
</evidence>
<comment type="similarity">
    <text evidence="1">Belongs to the ParB family.</text>
</comment>
<dbReference type="EMBL" id="CP149782">
    <property type="protein sequence ID" value="WYF43661.1"/>
    <property type="molecule type" value="Genomic_DNA"/>
</dbReference>
<dbReference type="Gene3D" id="1.10.10.2830">
    <property type="match status" value="1"/>
</dbReference>
<dbReference type="InterPro" id="IPR003115">
    <property type="entry name" value="ParB_N"/>
</dbReference>
<dbReference type="PANTHER" id="PTHR33375">
    <property type="entry name" value="CHROMOSOME-PARTITIONING PROTEIN PARB-RELATED"/>
    <property type="match status" value="1"/>
</dbReference>
<dbReference type="SUPFAM" id="SSF109709">
    <property type="entry name" value="KorB DNA-binding domain-like"/>
    <property type="match status" value="1"/>
</dbReference>
<dbReference type="Pfam" id="PF02195">
    <property type="entry name" value="ParB_N"/>
    <property type="match status" value="1"/>
</dbReference>
<reference evidence="5" key="1">
    <citation type="submission" date="2024-03" db="EMBL/GenBank/DDBJ databases">
        <title>Deinococcus weizhi sp. nov., isolated from human skin.</title>
        <authorList>
            <person name="Wei Z."/>
            <person name="Tian F."/>
            <person name="Yang C."/>
            <person name="Xin L.T."/>
            <person name="Wen Z.J."/>
            <person name="Lan K.C."/>
            <person name="Yu L."/>
            <person name="Zhe W."/>
            <person name="Dan F.D."/>
            <person name="Jun W."/>
            <person name="Rui Z."/>
            <person name="Yong X.J."/>
            <person name="Ting Y."/>
            <person name="Wei X."/>
            <person name="Xu Z.G."/>
            <person name="Xin Z."/>
            <person name="Dong F.G."/>
            <person name="Ni X.M."/>
            <person name="Zheng M.G."/>
            <person name="Chun Y."/>
            <person name="Qian W.X."/>
        </authorList>
    </citation>
    <scope>NUCLEOTIDE SEQUENCE</scope>
    <source>
        <strain evidence="5">VB142</strain>
    </source>
</reference>
<sequence length="296" mass="32475">MSKKSSLGRGLDALLGKKEDAGTATTSASGEGQVQMLSISRISQAAYQPRQIFEPTALAELAQSIKEKGVLQPLLVRPRKDSAETGTFEIVAGERRWRASQLAGLTELPVIIRDLGDREALEIAIIENLQRENLGPLEEARAYQALLEHGMNQEGVALAVGKSRSAVSNSLRLLTLPQTVLTELEQGTIHAGHARAILAQPEEDRLWALEQIRSRGLNVREAEALKREKGARGAGQGAPIKVNPPRAYRQLELDLSRRTGTRVKITGEDKGRVELNYGSREELDRILHLLGYEAEE</sequence>
<dbReference type="Pfam" id="PF23552">
    <property type="entry name" value="ParB_C"/>
    <property type="match status" value="1"/>
</dbReference>
<dbReference type="AlphaFoldDB" id="A0AAU6PZ48"/>
<keyword evidence="2" id="KW-0159">Chromosome partition</keyword>
<dbReference type="GO" id="GO:0007059">
    <property type="term" value="P:chromosome segregation"/>
    <property type="evidence" value="ECO:0007669"/>
    <property type="project" value="UniProtKB-KW"/>
</dbReference>
<dbReference type="InterPro" id="IPR050336">
    <property type="entry name" value="Chromosome_partition/occlusion"/>
</dbReference>
<dbReference type="RefSeq" id="WP_339094523.1">
    <property type="nucleotide sequence ID" value="NZ_CP149782.1"/>
</dbReference>
<organism evidence="5">
    <name type="scientific">Deinococcus sp. VB142</name>
    <dbReference type="NCBI Taxonomy" id="3112952"/>
    <lineage>
        <taxon>Bacteria</taxon>
        <taxon>Thermotogati</taxon>
        <taxon>Deinococcota</taxon>
        <taxon>Deinococci</taxon>
        <taxon>Deinococcales</taxon>
        <taxon>Deinococcaceae</taxon>
        <taxon>Deinococcus</taxon>
    </lineage>
</organism>
<dbReference type="Pfam" id="PF17762">
    <property type="entry name" value="HTH_ParB"/>
    <property type="match status" value="1"/>
</dbReference>
<dbReference type="Gene3D" id="3.90.1530.30">
    <property type="match status" value="1"/>
</dbReference>
<evidence type="ECO:0000256" key="3">
    <source>
        <dbReference type="ARBA" id="ARBA00023125"/>
    </source>
</evidence>
<dbReference type="GO" id="GO:0045881">
    <property type="term" value="P:positive regulation of sporulation resulting in formation of a cellular spore"/>
    <property type="evidence" value="ECO:0007669"/>
    <property type="project" value="TreeGrafter"/>
</dbReference>
<dbReference type="InterPro" id="IPR036086">
    <property type="entry name" value="ParB/Sulfiredoxin_sf"/>
</dbReference>
<dbReference type="SUPFAM" id="SSF110849">
    <property type="entry name" value="ParB/Sulfiredoxin"/>
    <property type="match status" value="1"/>
</dbReference>
<feature type="domain" description="ParB-like N-terminal" evidence="4">
    <location>
        <begin position="35"/>
        <end position="129"/>
    </location>
</feature>
<dbReference type="FunFam" id="1.10.10.2830:FF:000001">
    <property type="entry name" value="Chromosome partitioning protein ParB"/>
    <property type="match status" value="1"/>
</dbReference>
<evidence type="ECO:0000259" key="4">
    <source>
        <dbReference type="SMART" id="SM00470"/>
    </source>
</evidence>
<protein>
    <submittedName>
        <fullName evidence="5">ParB/RepB/Spo0J family partition protein ParB</fullName>
    </submittedName>
</protein>
<proteinExistence type="inferred from homology"/>
<dbReference type="InterPro" id="IPR041468">
    <property type="entry name" value="HTH_ParB/Spo0J"/>
</dbReference>
<dbReference type="FunFam" id="3.90.1530.30:FF:000001">
    <property type="entry name" value="Chromosome partitioning protein ParB"/>
    <property type="match status" value="1"/>
</dbReference>
<dbReference type="GO" id="GO:0003677">
    <property type="term" value="F:DNA binding"/>
    <property type="evidence" value="ECO:0007669"/>
    <property type="project" value="UniProtKB-KW"/>
</dbReference>
<keyword evidence="3" id="KW-0238">DNA-binding</keyword>